<reference evidence="2 3" key="1">
    <citation type="submission" date="2019-11" db="EMBL/GenBank/DDBJ databases">
        <title>Agromyces kandeliae sp. nov., isolated from mangrove soil.</title>
        <authorList>
            <person name="Wang R."/>
        </authorList>
    </citation>
    <scope>NUCLEOTIDE SEQUENCE [LARGE SCALE GENOMIC DNA]</scope>
    <source>
        <strain evidence="2 3">JCM 11431</strain>
    </source>
</reference>
<evidence type="ECO:0000256" key="1">
    <source>
        <dbReference type="SAM" id="Phobius"/>
    </source>
</evidence>
<dbReference type="OrthoDB" id="3698172at2"/>
<organism evidence="2 3">
    <name type="scientific">Agromyces luteolus</name>
    <dbReference type="NCBI Taxonomy" id="88373"/>
    <lineage>
        <taxon>Bacteria</taxon>
        <taxon>Bacillati</taxon>
        <taxon>Actinomycetota</taxon>
        <taxon>Actinomycetes</taxon>
        <taxon>Micrococcales</taxon>
        <taxon>Microbacteriaceae</taxon>
        <taxon>Agromyces</taxon>
    </lineage>
</organism>
<protein>
    <submittedName>
        <fullName evidence="2">DUF3054 family protein</fullName>
    </submittedName>
</protein>
<name>A0A7C9HT15_9MICO</name>
<dbReference type="EMBL" id="WODA01000025">
    <property type="protein sequence ID" value="MUN08929.1"/>
    <property type="molecule type" value="Genomic_DNA"/>
</dbReference>
<feature type="transmembrane region" description="Helical" evidence="1">
    <location>
        <begin position="40"/>
        <end position="60"/>
    </location>
</feature>
<feature type="transmembrane region" description="Helical" evidence="1">
    <location>
        <begin position="7"/>
        <end position="28"/>
    </location>
</feature>
<dbReference type="AlphaFoldDB" id="A0A7C9HT15"/>
<keyword evidence="1" id="KW-0472">Membrane</keyword>
<proteinExistence type="predicted"/>
<accession>A0A7C9HT15</accession>
<dbReference type="Proteomes" id="UP000480122">
    <property type="component" value="Unassembled WGS sequence"/>
</dbReference>
<evidence type="ECO:0000313" key="2">
    <source>
        <dbReference type="EMBL" id="MUN08929.1"/>
    </source>
</evidence>
<dbReference type="InterPro" id="IPR021414">
    <property type="entry name" value="DUF3054"/>
</dbReference>
<dbReference type="RefSeq" id="WP_155843812.1">
    <property type="nucleotide sequence ID" value="NZ_BAAAIA010000008.1"/>
</dbReference>
<comment type="caution">
    <text evidence="2">The sequence shown here is derived from an EMBL/GenBank/DDBJ whole genome shotgun (WGS) entry which is preliminary data.</text>
</comment>
<keyword evidence="1" id="KW-1133">Transmembrane helix</keyword>
<dbReference type="Pfam" id="PF11255">
    <property type="entry name" value="DUF3054"/>
    <property type="match status" value="1"/>
</dbReference>
<sequence length="145" mass="15056">MPAAPRLPVVAAAAGAADVVLVVVFAAIGRASHGETVDVAGTWETAWPFLVGLVIGWLVARGWRHPLAVRPTGIAAWVSAVVVGMLLRLATGAGAALAFVVVASVTLAAFLLGWRAVVSLVRRARRARRPRRETTTEHGDAAVAP</sequence>
<feature type="transmembrane region" description="Helical" evidence="1">
    <location>
        <begin position="96"/>
        <end position="121"/>
    </location>
</feature>
<gene>
    <name evidence="2" type="ORF">GLX25_17645</name>
</gene>
<keyword evidence="3" id="KW-1185">Reference proteome</keyword>
<keyword evidence="1" id="KW-0812">Transmembrane</keyword>
<evidence type="ECO:0000313" key="3">
    <source>
        <dbReference type="Proteomes" id="UP000480122"/>
    </source>
</evidence>
<feature type="transmembrane region" description="Helical" evidence="1">
    <location>
        <begin position="72"/>
        <end position="90"/>
    </location>
</feature>